<keyword evidence="2 6" id="KW-0812">Transmembrane</keyword>
<dbReference type="PROSITE" id="PS00216">
    <property type="entry name" value="SUGAR_TRANSPORT_1"/>
    <property type="match status" value="1"/>
</dbReference>
<protein>
    <recommendedName>
        <fullName evidence="7">Major facilitator superfamily (MFS) profile domain-containing protein</fullName>
    </recommendedName>
</protein>
<feature type="transmembrane region" description="Helical" evidence="6">
    <location>
        <begin position="274"/>
        <end position="295"/>
    </location>
</feature>
<dbReference type="GO" id="GO:0016020">
    <property type="term" value="C:membrane"/>
    <property type="evidence" value="ECO:0007669"/>
    <property type="project" value="UniProtKB-SubCell"/>
</dbReference>
<feature type="transmembrane region" description="Helical" evidence="6">
    <location>
        <begin position="378"/>
        <end position="395"/>
    </location>
</feature>
<feature type="compositionally biased region" description="Low complexity" evidence="5">
    <location>
        <begin position="15"/>
        <end position="25"/>
    </location>
</feature>
<evidence type="ECO:0000256" key="4">
    <source>
        <dbReference type="ARBA" id="ARBA00023136"/>
    </source>
</evidence>
<feature type="transmembrane region" description="Helical" evidence="6">
    <location>
        <begin position="235"/>
        <end position="253"/>
    </location>
</feature>
<dbReference type="AlphaFoldDB" id="A0A439CQB2"/>
<feature type="transmembrane region" description="Helical" evidence="6">
    <location>
        <begin position="167"/>
        <end position="195"/>
    </location>
</feature>
<evidence type="ECO:0000313" key="8">
    <source>
        <dbReference type="EMBL" id="RWA04341.1"/>
    </source>
</evidence>
<feature type="domain" description="Major facilitator superfamily (MFS) profile" evidence="7">
    <location>
        <begin position="77"/>
        <end position="776"/>
    </location>
</feature>
<proteinExistence type="predicted"/>
<dbReference type="PROSITE" id="PS50850">
    <property type="entry name" value="MFS"/>
    <property type="match status" value="1"/>
</dbReference>
<dbReference type="EMBL" id="RYZI01000586">
    <property type="protein sequence ID" value="RWA04341.1"/>
    <property type="molecule type" value="Genomic_DNA"/>
</dbReference>
<dbReference type="InterPro" id="IPR036259">
    <property type="entry name" value="MFS_trans_sf"/>
</dbReference>
<dbReference type="InterPro" id="IPR020846">
    <property type="entry name" value="MFS_dom"/>
</dbReference>
<feature type="transmembrane region" description="Helical" evidence="6">
    <location>
        <begin position="344"/>
        <end position="366"/>
    </location>
</feature>
<name>A0A439CQB2_9PEZI</name>
<feature type="transmembrane region" description="Helical" evidence="6">
    <location>
        <begin position="301"/>
        <end position="323"/>
    </location>
</feature>
<feature type="region of interest" description="Disordered" evidence="5">
    <location>
        <begin position="1"/>
        <end position="56"/>
    </location>
</feature>
<dbReference type="InterPro" id="IPR011701">
    <property type="entry name" value="MFS"/>
</dbReference>
<comment type="caution">
    <text evidence="8">The sequence shown here is derived from an EMBL/GenBank/DDBJ whole genome shotgun (WGS) entry which is preliminary data.</text>
</comment>
<accession>A0A439CQB2</accession>
<evidence type="ECO:0000256" key="2">
    <source>
        <dbReference type="ARBA" id="ARBA00022692"/>
    </source>
</evidence>
<dbReference type="Proteomes" id="UP000286045">
    <property type="component" value="Unassembled WGS sequence"/>
</dbReference>
<organism evidence="8 9">
    <name type="scientific">Xylaria grammica</name>
    <dbReference type="NCBI Taxonomy" id="363999"/>
    <lineage>
        <taxon>Eukaryota</taxon>
        <taxon>Fungi</taxon>
        <taxon>Dikarya</taxon>
        <taxon>Ascomycota</taxon>
        <taxon>Pezizomycotina</taxon>
        <taxon>Sordariomycetes</taxon>
        <taxon>Xylariomycetidae</taxon>
        <taxon>Xylariales</taxon>
        <taxon>Xylariaceae</taxon>
        <taxon>Xylaria</taxon>
    </lineage>
</organism>
<evidence type="ECO:0000313" key="9">
    <source>
        <dbReference type="Proteomes" id="UP000286045"/>
    </source>
</evidence>
<dbReference type="PANTHER" id="PTHR42718:SF23">
    <property type="entry name" value="MAJOR FACILITATOR SUPERFAMILY (MFS) PROFILE DOMAIN-CONTAINING PROTEIN"/>
    <property type="match status" value="1"/>
</dbReference>
<feature type="transmembrane region" description="Helical" evidence="6">
    <location>
        <begin position="112"/>
        <end position="131"/>
    </location>
</feature>
<dbReference type="InterPro" id="IPR005829">
    <property type="entry name" value="Sugar_transporter_CS"/>
</dbReference>
<keyword evidence="4 6" id="KW-0472">Membrane</keyword>
<feature type="transmembrane region" description="Helical" evidence="6">
    <location>
        <begin position="143"/>
        <end position="161"/>
    </location>
</feature>
<dbReference type="Gene3D" id="1.20.1250.20">
    <property type="entry name" value="MFS general substrate transporter like domains"/>
    <property type="match status" value="2"/>
</dbReference>
<reference evidence="8 9" key="1">
    <citation type="submission" date="2018-12" db="EMBL/GenBank/DDBJ databases">
        <title>Draft genome sequence of Xylaria grammica IHI A82.</title>
        <authorList>
            <person name="Buettner E."/>
            <person name="Kellner H."/>
        </authorList>
    </citation>
    <scope>NUCLEOTIDE SEQUENCE [LARGE SCALE GENOMIC DNA]</scope>
    <source>
        <strain evidence="8 9">IHI A82</strain>
    </source>
</reference>
<dbReference type="Gene3D" id="3.40.630.30">
    <property type="match status" value="1"/>
</dbReference>
<dbReference type="PANTHER" id="PTHR42718">
    <property type="entry name" value="MAJOR FACILITATOR SUPERFAMILY MULTIDRUG TRANSPORTER MFSC"/>
    <property type="match status" value="1"/>
</dbReference>
<feature type="transmembrane region" description="Helical" evidence="6">
    <location>
        <begin position="75"/>
        <end position="100"/>
    </location>
</feature>
<comment type="subcellular location">
    <subcellularLocation>
        <location evidence="1">Membrane</location>
        <topology evidence="1">Multi-pass membrane protein</topology>
    </subcellularLocation>
</comment>
<gene>
    <name evidence="8" type="ORF">EKO27_g10764</name>
</gene>
<sequence length="776" mass="84409">MSLRQQTASVDGAMSPSSDSASSTSKAEENQATVGAAAGKAGGDDDKEPGMTPLERIKTSFGDRPACFKNTLQEVAFVTQATVATASSAFLSGTALIITVPVSMDLHMTQGQIAWISASTSLVAGAFQLPLGQLADLLGRKTMFITGMAGFSLFSLLVAFAQNPFWMLIVCGVLGIPSAMVVPPAIGILGAAYATPSKRKNAAFSSFSAGNPLGFVFGTILCGIATQIFNWRAAFILLSIIWAVFTVFAFWAVPNVETFERAPLWQRLGALKQFDYVGTVLTIFGTGMFAAGLTLGPQDGWSRAHVIALIVVGVVLLVVFVFWERAFPTPLMPPHIWKDRNFSLIIIVVLLGNMSFQATGFWIAYFMQQVKKLSTLNVAVHLLPMAIAGLLWNILAARILHRVNNTALMVFGAVSYLVAALLFSFMRADSNYWAFIFPALVLNVAGADLQFNVANDFSDYGGVAAAGVAISPFIRLGTQGNAPKVEVREEEEKLGNSAYVTENRDSPVDITLKPSDSTKLQAYIGSNYLIPWDHLSPEHVKRMHDQRVACGWRADEVPEWAESAKRGGKIFYWAVLAEVVPNRNTLIAQHVAAHLKVHHIPEQVWGISAEVLQETQPLRDTATETRLAPRRPTGRDFMPVGHVALDVHDAKEDEELGLPPSTVWVHQLYISSALQGGGYGVATMAKVESIAAQEPMYGKWMALDTLAKEVQKEAGDVAAVDVGMGNIVPVTSKEEWYARQGYQTYRQGPGYTYQTPDGHNIQLRVSYMKKRIGQWA</sequence>
<dbReference type="SUPFAM" id="SSF103473">
    <property type="entry name" value="MFS general substrate transporter"/>
    <property type="match status" value="1"/>
</dbReference>
<evidence type="ECO:0000256" key="3">
    <source>
        <dbReference type="ARBA" id="ARBA00022989"/>
    </source>
</evidence>
<dbReference type="GO" id="GO:0022857">
    <property type="term" value="F:transmembrane transporter activity"/>
    <property type="evidence" value="ECO:0007669"/>
    <property type="project" value="InterPro"/>
</dbReference>
<evidence type="ECO:0000259" key="7">
    <source>
        <dbReference type="PROSITE" id="PS50850"/>
    </source>
</evidence>
<feature type="transmembrane region" description="Helical" evidence="6">
    <location>
        <begin position="207"/>
        <end position="229"/>
    </location>
</feature>
<keyword evidence="9" id="KW-1185">Reference proteome</keyword>
<keyword evidence="3 6" id="KW-1133">Transmembrane helix</keyword>
<evidence type="ECO:0000256" key="5">
    <source>
        <dbReference type="SAM" id="MobiDB-lite"/>
    </source>
</evidence>
<evidence type="ECO:0000256" key="1">
    <source>
        <dbReference type="ARBA" id="ARBA00004141"/>
    </source>
</evidence>
<evidence type="ECO:0000256" key="6">
    <source>
        <dbReference type="SAM" id="Phobius"/>
    </source>
</evidence>
<dbReference type="Pfam" id="PF07690">
    <property type="entry name" value="MFS_1"/>
    <property type="match status" value="1"/>
</dbReference>
<feature type="transmembrane region" description="Helical" evidence="6">
    <location>
        <begin position="407"/>
        <end position="426"/>
    </location>
</feature>